<proteinExistence type="predicted"/>
<feature type="region of interest" description="Disordered" evidence="1">
    <location>
        <begin position="65"/>
        <end position="162"/>
    </location>
</feature>
<gene>
    <name evidence="2" type="ORF">HYH02_001548</name>
</gene>
<sequence length="162" mass="16535">MASVLRIEIDELQNAIQHLERSNRELKELLTSDPDPEYRQAIGENIVTVAKKRARVAALEEELRRITGEAPAEGAAEAVEPESVPVEEQATTEPAAAAAAAAGSRVAQAQQGPGQQEEAMEVDAADSSAAAAAPAGAIGAASLGTGQGSVGRAAGEGDGVWL</sequence>
<feature type="compositionally biased region" description="Low complexity" evidence="1">
    <location>
        <begin position="125"/>
        <end position="144"/>
    </location>
</feature>
<feature type="compositionally biased region" description="Low complexity" evidence="1">
    <location>
        <begin position="69"/>
        <end position="117"/>
    </location>
</feature>
<dbReference type="Proteomes" id="UP000613740">
    <property type="component" value="Unassembled WGS sequence"/>
</dbReference>
<dbReference type="PANTHER" id="PTHR40422:SF1">
    <property type="entry name" value="TRANSLATION MACHINERY-ASSOCIATED PROTEIN 17"/>
    <property type="match status" value="1"/>
</dbReference>
<accession>A0A836BBZ6</accession>
<dbReference type="EMBL" id="JAEHOD010000003">
    <property type="protein sequence ID" value="KAG2453324.1"/>
    <property type="molecule type" value="Genomic_DNA"/>
</dbReference>
<dbReference type="InterPro" id="IPR038966">
    <property type="entry name" value="TMA17"/>
</dbReference>
<protein>
    <submittedName>
        <fullName evidence="2">Uncharacterized protein</fullName>
    </submittedName>
</protein>
<reference evidence="2" key="1">
    <citation type="journal article" date="2020" name="bioRxiv">
        <title>Comparative genomics of Chlamydomonas.</title>
        <authorList>
            <person name="Craig R.J."/>
            <person name="Hasan A.R."/>
            <person name="Ness R.W."/>
            <person name="Keightley P.D."/>
        </authorList>
    </citation>
    <scope>NUCLEOTIDE SEQUENCE</scope>
    <source>
        <strain evidence="2">CCAP 11/173</strain>
    </source>
</reference>
<organism evidence="2 3">
    <name type="scientific">Chlamydomonas schloesseri</name>
    <dbReference type="NCBI Taxonomy" id="2026947"/>
    <lineage>
        <taxon>Eukaryota</taxon>
        <taxon>Viridiplantae</taxon>
        <taxon>Chlorophyta</taxon>
        <taxon>core chlorophytes</taxon>
        <taxon>Chlorophyceae</taxon>
        <taxon>CS clade</taxon>
        <taxon>Chlamydomonadales</taxon>
        <taxon>Chlamydomonadaceae</taxon>
        <taxon>Chlamydomonas</taxon>
    </lineage>
</organism>
<evidence type="ECO:0000313" key="2">
    <source>
        <dbReference type="EMBL" id="KAG2453324.1"/>
    </source>
</evidence>
<dbReference type="GO" id="GO:0030674">
    <property type="term" value="F:protein-macromolecule adaptor activity"/>
    <property type="evidence" value="ECO:0007669"/>
    <property type="project" value="TreeGrafter"/>
</dbReference>
<dbReference type="AlphaFoldDB" id="A0A836BBZ6"/>
<evidence type="ECO:0000256" key="1">
    <source>
        <dbReference type="SAM" id="MobiDB-lite"/>
    </source>
</evidence>
<evidence type="ECO:0000313" key="3">
    <source>
        <dbReference type="Proteomes" id="UP000613740"/>
    </source>
</evidence>
<name>A0A836BBZ6_9CHLO</name>
<dbReference type="OrthoDB" id="548474at2759"/>
<comment type="caution">
    <text evidence="2">The sequence shown here is derived from an EMBL/GenBank/DDBJ whole genome shotgun (WGS) entry which is preliminary data.</text>
</comment>
<dbReference type="PANTHER" id="PTHR40422">
    <property type="entry name" value="TRANSLATION MACHINERY-ASSOCIATED PROTEIN 17"/>
    <property type="match status" value="1"/>
</dbReference>
<dbReference type="GO" id="GO:0070682">
    <property type="term" value="P:proteasome regulatory particle assembly"/>
    <property type="evidence" value="ECO:0007669"/>
    <property type="project" value="InterPro"/>
</dbReference>
<feature type="compositionally biased region" description="Gly residues" evidence="1">
    <location>
        <begin position="145"/>
        <end position="162"/>
    </location>
</feature>
<keyword evidence="3" id="KW-1185">Reference proteome</keyword>